<sequence length="229" mass="25788">MSDKALITDEELELAQKFLRQFPRGVHPNIIKELNGSPKEIFDMNFRQFLQNKGRMQFITTGIAPPPNGIVILLTIPVNESREWNGAVKAAGPDTDRNSGIWKVGDQFPGSAGTVERLEQIWLVNFGKGSVTSSQNALDWGEEQHLVPDSPRANFAIAEHFPKLNTYLGMDLMAIISLRTCSFEGDDHATRVWFLGAERIAYLVWFENVWSDDYWFAFVRELGVGNLGS</sequence>
<dbReference type="Proteomes" id="UP000034036">
    <property type="component" value="Unassembled WGS sequence"/>
</dbReference>
<organism evidence="1 2">
    <name type="scientific">Candidatus Giovannonibacteria bacterium GW2011_GWF2_42_19</name>
    <dbReference type="NCBI Taxonomy" id="1618659"/>
    <lineage>
        <taxon>Bacteria</taxon>
        <taxon>Candidatus Giovannoniibacteriota</taxon>
    </lineage>
</organism>
<proteinExistence type="predicted"/>
<comment type="caution">
    <text evidence="1">The sequence shown here is derived from an EMBL/GenBank/DDBJ whole genome shotgun (WGS) entry which is preliminary data.</text>
</comment>
<dbReference type="AlphaFoldDB" id="A0A0G1CGH0"/>
<evidence type="ECO:0000313" key="2">
    <source>
        <dbReference type="Proteomes" id="UP000034036"/>
    </source>
</evidence>
<gene>
    <name evidence="1" type="ORF">UV11_C0006G0063</name>
</gene>
<accession>A0A0G1CGH0</accession>
<reference evidence="1 2" key="1">
    <citation type="journal article" date="2015" name="Nature">
        <title>rRNA introns, odd ribosomes, and small enigmatic genomes across a large radiation of phyla.</title>
        <authorList>
            <person name="Brown C.T."/>
            <person name="Hug L.A."/>
            <person name="Thomas B.C."/>
            <person name="Sharon I."/>
            <person name="Castelle C.J."/>
            <person name="Singh A."/>
            <person name="Wilkins M.J."/>
            <person name="Williams K.H."/>
            <person name="Banfield J.F."/>
        </authorList>
    </citation>
    <scope>NUCLEOTIDE SEQUENCE [LARGE SCALE GENOMIC DNA]</scope>
</reference>
<protein>
    <submittedName>
        <fullName evidence="1">Uncharacterized protein</fullName>
    </submittedName>
</protein>
<name>A0A0G1CGH0_9BACT</name>
<dbReference type="EMBL" id="LCDF01000006">
    <property type="protein sequence ID" value="KKS48658.1"/>
    <property type="molecule type" value="Genomic_DNA"/>
</dbReference>
<dbReference type="STRING" id="1618659.UV11_C0006G0063"/>
<evidence type="ECO:0000313" key="1">
    <source>
        <dbReference type="EMBL" id="KKS48658.1"/>
    </source>
</evidence>